<dbReference type="Proteomes" id="UP000756921">
    <property type="component" value="Unassembled WGS sequence"/>
</dbReference>
<keyword evidence="3" id="KW-1185">Reference proteome</keyword>
<reference evidence="2" key="1">
    <citation type="journal article" date="2020" name="Mol. Plant Microbe Interact.">
        <title>Genome Sequence of the Biocontrol Agent Coniothyrium minitans strain Conio (IMI 134523).</title>
        <authorList>
            <person name="Patel D."/>
            <person name="Shittu T.A."/>
            <person name="Baroncelli R."/>
            <person name="Muthumeenakshi S."/>
            <person name="Osborne T.H."/>
            <person name="Janganan T.K."/>
            <person name="Sreenivasaprasad S."/>
        </authorList>
    </citation>
    <scope>NUCLEOTIDE SEQUENCE</scope>
    <source>
        <strain evidence="2">Conio</strain>
    </source>
</reference>
<proteinExistence type="predicted"/>
<accession>A0A9P6GFV5</accession>
<evidence type="ECO:0000313" key="2">
    <source>
        <dbReference type="EMBL" id="KAF9734669.1"/>
    </source>
</evidence>
<dbReference type="EMBL" id="WJXW01000007">
    <property type="protein sequence ID" value="KAF9734669.1"/>
    <property type="molecule type" value="Genomic_DNA"/>
</dbReference>
<comment type="caution">
    <text evidence="2">The sequence shown here is derived from an EMBL/GenBank/DDBJ whole genome shotgun (WGS) entry which is preliminary data.</text>
</comment>
<evidence type="ECO:0000313" key="3">
    <source>
        <dbReference type="Proteomes" id="UP000756921"/>
    </source>
</evidence>
<feature type="signal peptide" evidence="1">
    <location>
        <begin position="1"/>
        <end position="16"/>
    </location>
</feature>
<dbReference type="AlphaFoldDB" id="A0A9P6GFV5"/>
<evidence type="ECO:0000256" key="1">
    <source>
        <dbReference type="SAM" id="SignalP"/>
    </source>
</evidence>
<keyword evidence="1" id="KW-0732">Signal</keyword>
<organism evidence="2 3">
    <name type="scientific">Paraphaeosphaeria minitans</name>
    <dbReference type="NCBI Taxonomy" id="565426"/>
    <lineage>
        <taxon>Eukaryota</taxon>
        <taxon>Fungi</taxon>
        <taxon>Dikarya</taxon>
        <taxon>Ascomycota</taxon>
        <taxon>Pezizomycotina</taxon>
        <taxon>Dothideomycetes</taxon>
        <taxon>Pleosporomycetidae</taxon>
        <taxon>Pleosporales</taxon>
        <taxon>Massarineae</taxon>
        <taxon>Didymosphaeriaceae</taxon>
        <taxon>Paraphaeosphaeria</taxon>
    </lineage>
</organism>
<protein>
    <submittedName>
        <fullName evidence="2">Uncharacterized protein</fullName>
    </submittedName>
</protein>
<feature type="chain" id="PRO_5040281210" evidence="1">
    <location>
        <begin position="17"/>
        <end position="268"/>
    </location>
</feature>
<gene>
    <name evidence="2" type="ORF">PMIN01_07572</name>
</gene>
<sequence length="268" mass="27937">MSPILSTLLFAAAATAQVTTSIWMPSPYQEDTHIGFYASVVGVSEGKTTLALSFDNKTDLATAGYIVEDEPNTMTFYGSSRFESVTTTTNVLDGPALTMVYGCQETSARGGVSVGAVCRFASEGPAVYSSICEEYSDYTTTREFASGDDYTTTIDYRTRVPSYCKSGSTLPESIIANTYMIEQEEIATYQVVITAGADKLSATAGATPSSSGPAPTGTGEFMLHKDHKAGPTETGSAQPVQETGAAGALLALHPALAGLGAAAMAFLL</sequence>
<dbReference type="OrthoDB" id="3776815at2759"/>
<name>A0A9P6GFV5_9PLEO</name>